<dbReference type="AlphaFoldDB" id="A0A516PY67"/>
<dbReference type="InterPro" id="IPR036388">
    <property type="entry name" value="WH-like_DNA-bd_sf"/>
</dbReference>
<dbReference type="EMBL" id="CP041692">
    <property type="protein sequence ID" value="QDP96119.1"/>
    <property type="molecule type" value="Genomic_DNA"/>
</dbReference>
<name>A0A516PY67_9ACTN</name>
<dbReference type="KEGG" id="mik:FOE78_09595"/>
<keyword evidence="2" id="KW-0238">DNA-binding</keyword>
<dbReference type="PRINTS" id="PR00035">
    <property type="entry name" value="HTHGNTR"/>
</dbReference>
<dbReference type="SMART" id="SM00345">
    <property type="entry name" value="HTH_GNTR"/>
    <property type="match status" value="1"/>
</dbReference>
<evidence type="ECO:0000313" key="6">
    <source>
        <dbReference type="Proteomes" id="UP000319263"/>
    </source>
</evidence>
<evidence type="ECO:0000256" key="1">
    <source>
        <dbReference type="ARBA" id="ARBA00023015"/>
    </source>
</evidence>
<dbReference type="Pfam" id="PF00392">
    <property type="entry name" value="GntR"/>
    <property type="match status" value="1"/>
</dbReference>
<proteinExistence type="predicted"/>
<dbReference type="GO" id="GO:0003677">
    <property type="term" value="F:DNA binding"/>
    <property type="evidence" value="ECO:0007669"/>
    <property type="project" value="UniProtKB-KW"/>
</dbReference>
<evidence type="ECO:0000256" key="2">
    <source>
        <dbReference type="ARBA" id="ARBA00023125"/>
    </source>
</evidence>
<evidence type="ECO:0000256" key="3">
    <source>
        <dbReference type="ARBA" id="ARBA00023163"/>
    </source>
</evidence>
<reference evidence="5 6" key="1">
    <citation type="submission" date="2019-07" db="EMBL/GenBank/DDBJ databases">
        <title>Microlunatus dokdonensis sp. nov. isolated from the rhizospheric soil of the wild plant Elymus tsukushiensis.</title>
        <authorList>
            <person name="Ghim S.-Y."/>
            <person name="Hwang Y.-J."/>
            <person name="Son J.-S."/>
            <person name="Shin J.-H."/>
        </authorList>
    </citation>
    <scope>NUCLEOTIDE SEQUENCE [LARGE SCALE GENOMIC DNA]</scope>
    <source>
        <strain evidence="5 6">KUDC0627</strain>
    </source>
</reference>
<dbReference type="PANTHER" id="PTHR43537:SF45">
    <property type="entry name" value="GNTR FAMILY REGULATORY PROTEIN"/>
    <property type="match status" value="1"/>
</dbReference>
<dbReference type="Pfam" id="PF07729">
    <property type="entry name" value="FCD"/>
    <property type="match status" value="1"/>
</dbReference>
<keyword evidence="3" id="KW-0804">Transcription</keyword>
<dbReference type="SUPFAM" id="SSF46785">
    <property type="entry name" value="Winged helix' DNA-binding domain"/>
    <property type="match status" value="1"/>
</dbReference>
<feature type="domain" description="HTH gntR-type" evidence="4">
    <location>
        <begin position="22"/>
        <end position="89"/>
    </location>
</feature>
<dbReference type="SUPFAM" id="SSF48008">
    <property type="entry name" value="GntR ligand-binding domain-like"/>
    <property type="match status" value="1"/>
</dbReference>
<dbReference type="InterPro" id="IPR011711">
    <property type="entry name" value="GntR_C"/>
</dbReference>
<evidence type="ECO:0000313" key="5">
    <source>
        <dbReference type="EMBL" id="QDP96119.1"/>
    </source>
</evidence>
<dbReference type="Gene3D" id="1.20.120.530">
    <property type="entry name" value="GntR ligand-binding domain-like"/>
    <property type="match status" value="1"/>
</dbReference>
<dbReference type="PANTHER" id="PTHR43537">
    <property type="entry name" value="TRANSCRIPTIONAL REGULATOR, GNTR FAMILY"/>
    <property type="match status" value="1"/>
</dbReference>
<dbReference type="InterPro" id="IPR008920">
    <property type="entry name" value="TF_FadR/GntR_C"/>
</dbReference>
<keyword evidence="1" id="KW-0805">Transcription regulation</keyword>
<evidence type="ECO:0000259" key="4">
    <source>
        <dbReference type="PROSITE" id="PS50949"/>
    </source>
</evidence>
<dbReference type="SMART" id="SM00895">
    <property type="entry name" value="FCD"/>
    <property type="match status" value="1"/>
</dbReference>
<dbReference type="Gene3D" id="1.10.10.10">
    <property type="entry name" value="Winged helix-like DNA-binding domain superfamily/Winged helix DNA-binding domain"/>
    <property type="match status" value="1"/>
</dbReference>
<dbReference type="GO" id="GO:0003700">
    <property type="term" value="F:DNA-binding transcription factor activity"/>
    <property type="evidence" value="ECO:0007669"/>
    <property type="project" value="InterPro"/>
</dbReference>
<protein>
    <submittedName>
        <fullName evidence="5">GntR family transcriptional regulator</fullName>
    </submittedName>
</protein>
<dbReference type="OrthoDB" id="8663149at2"/>
<accession>A0A516PY67</accession>
<dbReference type="CDD" id="cd07377">
    <property type="entry name" value="WHTH_GntR"/>
    <property type="match status" value="1"/>
</dbReference>
<dbReference type="Proteomes" id="UP000319263">
    <property type="component" value="Chromosome"/>
</dbReference>
<dbReference type="InterPro" id="IPR036390">
    <property type="entry name" value="WH_DNA-bd_sf"/>
</dbReference>
<organism evidence="5 6">
    <name type="scientific">Microlunatus elymi</name>
    <dbReference type="NCBI Taxonomy" id="2596828"/>
    <lineage>
        <taxon>Bacteria</taxon>
        <taxon>Bacillati</taxon>
        <taxon>Actinomycetota</taxon>
        <taxon>Actinomycetes</taxon>
        <taxon>Propionibacteriales</taxon>
        <taxon>Propionibacteriaceae</taxon>
        <taxon>Microlunatus</taxon>
    </lineage>
</organism>
<dbReference type="InterPro" id="IPR000524">
    <property type="entry name" value="Tscrpt_reg_HTH_GntR"/>
</dbReference>
<dbReference type="PROSITE" id="PS50949">
    <property type="entry name" value="HTH_GNTR"/>
    <property type="match status" value="1"/>
</dbReference>
<keyword evidence="6" id="KW-1185">Reference proteome</keyword>
<gene>
    <name evidence="5" type="ORF">FOE78_09595</name>
</gene>
<sequence>MVFHRSDWVEGAGVPDPLEGFRPESGRVAERLRDEIIDGVREPGSRLVEREIAEQLGVSRIPVRDALRVLVAEGLVTPRPRSWAVVREFSASDIADLREVRSAFEALTFRLAAERRSPEGLRRLHRVLDAEWEAARAGDPLRARRAAADFHEVVTELAANDLLAELQRTLRSRMRWLLVQHDDLVAVAQEHQELYDAIAARDSRSVAALVARHLQTSSNLAAEHGAASSG</sequence>